<dbReference type="KEGG" id="ngv:CDO52_03495"/>
<gene>
    <name evidence="1" type="ORF">CDO52_03495</name>
</gene>
<dbReference type="SUPFAM" id="SSF109854">
    <property type="entry name" value="DinB/YfiT-like putative metalloenzymes"/>
    <property type="match status" value="1"/>
</dbReference>
<accession>A0A223S1R2</accession>
<dbReference type="RefSeq" id="WP_017621454.1">
    <property type="nucleotide sequence ID" value="NZ_ANBG01000421.1"/>
</dbReference>
<dbReference type="Pfam" id="PF04978">
    <property type="entry name" value="MST"/>
    <property type="match status" value="1"/>
</dbReference>
<reference evidence="1 2" key="1">
    <citation type="submission" date="2017-08" db="EMBL/GenBank/DDBJ databases">
        <title>The complete genome sequence of Nocardiopsis gilva YIM 90087.</title>
        <authorList>
            <person name="Yin M."/>
            <person name="Tang S."/>
        </authorList>
    </citation>
    <scope>NUCLEOTIDE SEQUENCE [LARGE SCALE GENOMIC DNA]</scope>
    <source>
        <strain evidence="1 2">YIM 90087</strain>
    </source>
</reference>
<evidence type="ECO:0000313" key="2">
    <source>
        <dbReference type="Proteomes" id="UP000215005"/>
    </source>
</evidence>
<dbReference type="OrthoDB" id="4548523at2"/>
<evidence type="ECO:0000313" key="1">
    <source>
        <dbReference type="EMBL" id="ASU81969.1"/>
    </source>
</evidence>
<dbReference type="InterPro" id="IPR034660">
    <property type="entry name" value="DinB/YfiT-like"/>
</dbReference>
<organism evidence="1 2">
    <name type="scientific">Nocardiopsis gilva YIM 90087</name>
    <dbReference type="NCBI Taxonomy" id="1235441"/>
    <lineage>
        <taxon>Bacteria</taxon>
        <taxon>Bacillati</taxon>
        <taxon>Actinomycetota</taxon>
        <taxon>Actinomycetes</taxon>
        <taxon>Streptosporangiales</taxon>
        <taxon>Nocardiopsidaceae</taxon>
        <taxon>Nocardiopsis</taxon>
    </lineage>
</organism>
<dbReference type="EMBL" id="CP022753">
    <property type="protein sequence ID" value="ASU81969.1"/>
    <property type="molecule type" value="Genomic_DNA"/>
</dbReference>
<proteinExistence type="predicted"/>
<keyword evidence="2" id="KW-1185">Reference proteome</keyword>
<sequence>MAESVENAVSERTELLDILAEQRKNLRLTVRGLSDEQAAARTTPSELCLGGLIKHVARVERGWINVMNGRSAFGGDQPGQQDPAAQEARWADEFRLVDGETLSGMLDLYDEVARETEAAVAALPSLDIAAKLPEAPWFPPNTSWTARRILLHLIRETSQHAGHADIIRESLDGASTTAAWAEEFTQ</sequence>
<dbReference type="InterPro" id="IPR007061">
    <property type="entry name" value="MST-like"/>
</dbReference>
<protein>
    <submittedName>
        <fullName evidence="1">DinB family protein</fullName>
    </submittedName>
</protein>
<name>A0A223S1R2_9ACTN</name>
<dbReference type="Gene3D" id="1.20.120.450">
    <property type="entry name" value="dinb family like domain"/>
    <property type="match status" value="1"/>
</dbReference>
<dbReference type="AlphaFoldDB" id="A0A223S1R2"/>
<dbReference type="Proteomes" id="UP000215005">
    <property type="component" value="Chromosome"/>
</dbReference>